<sequence>MSKDNIAENLAKCSLDDTVMKFVCSCIPGLEHVAIAECKEKLKVNASLDVRGRITLNLKKAEAWKLTELCSIHHYWVVVEERKNFFTPFQENNNNDALFNVLLNLPFELNWENPLSIWKQFKSILKCTQPEKAKGYQIIDPFSAGDSLSFRVTASRTGKHSFRSMDSAASFGAGLNNYLKWRVDLKDFDIEILLHILDSDLSIGIQLTKDSQSFRNITHFGPTTLSAGFCYCLLHLINIKPGDIICDPMCGGASISIEASCSMPYIFNLAGDNHEIAICHSRENILNLENLRSVSLPISLVHWDVCRLPLRTSSVDHFVVDLPFGKKVGSKIENFVLYPAALNETARVCIPNGTAVFLTYHKQAMWKTIKNISWWTFSRTHQVNMGGLNVYVFILRRTKCMYHNE</sequence>
<reference evidence="7" key="1">
    <citation type="submission" date="2025-08" db="UniProtKB">
        <authorList>
            <consortium name="RefSeq"/>
        </authorList>
    </citation>
    <scope>IDENTIFICATION</scope>
</reference>
<dbReference type="Pfam" id="PF02926">
    <property type="entry name" value="THUMP"/>
    <property type="match status" value="1"/>
</dbReference>
<name>A0ABM4CHI6_HYDVU</name>
<keyword evidence="6" id="KW-1185">Reference proteome</keyword>
<dbReference type="SMART" id="SM00981">
    <property type="entry name" value="THUMP"/>
    <property type="match status" value="1"/>
</dbReference>
<keyword evidence="2" id="KW-0489">Methyltransferase</keyword>
<dbReference type="PROSITE" id="PS51165">
    <property type="entry name" value="THUMP"/>
    <property type="match status" value="1"/>
</dbReference>
<dbReference type="InterPro" id="IPR029063">
    <property type="entry name" value="SAM-dependent_MTases_sf"/>
</dbReference>
<proteinExistence type="predicted"/>
<dbReference type="SUPFAM" id="SSF53335">
    <property type="entry name" value="S-adenosyl-L-methionine-dependent methyltransferases"/>
    <property type="match status" value="1"/>
</dbReference>
<dbReference type="Pfam" id="PF01170">
    <property type="entry name" value="UPF0020"/>
    <property type="match status" value="1"/>
</dbReference>
<dbReference type="CDD" id="cd11715">
    <property type="entry name" value="THUMP_AdoMetMT"/>
    <property type="match status" value="1"/>
</dbReference>
<dbReference type="InterPro" id="IPR000241">
    <property type="entry name" value="RlmKL-like_Mtase"/>
</dbReference>
<comment type="subcellular location">
    <subcellularLocation>
        <location evidence="1">Cytoplasm</location>
    </subcellularLocation>
</comment>
<protein>
    <submittedName>
        <fullName evidence="7">tRNA (Guanine(6)-N2)-methyltransferase THUMP3 isoform X2</fullName>
    </submittedName>
</protein>
<evidence type="ECO:0000256" key="4">
    <source>
        <dbReference type="PROSITE-ProRule" id="PRU00529"/>
    </source>
</evidence>
<evidence type="ECO:0000256" key="1">
    <source>
        <dbReference type="ARBA" id="ARBA00004496"/>
    </source>
</evidence>
<evidence type="ECO:0000259" key="5">
    <source>
        <dbReference type="PROSITE" id="PS51165"/>
    </source>
</evidence>
<dbReference type="RefSeq" id="XP_065661187.1">
    <property type="nucleotide sequence ID" value="XM_065805115.1"/>
</dbReference>
<dbReference type="Gene3D" id="3.30.2130.30">
    <property type="match status" value="1"/>
</dbReference>
<dbReference type="PANTHER" id="PTHR14911:SF13">
    <property type="entry name" value="TRNA (GUANINE(6)-N2)-METHYLTRANSFERASE THUMP3"/>
    <property type="match status" value="1"/>
</dbReference>
<evidence type="ECO:0000256" key="3">
    <source>
        <dbReference type="ARBA" id="ARBA00022694"/>
    </source>
</evidence>
<accession>A0ABM4CHI6</accession>
<evidence type="ECO:0000256" key="2">
    <source>
        <dbReference type="ARBA" id="ARBA00022603"/>
    </source>
</evidence>
<gene>
    <name evidence="7" type="primary">LOC100201918</name>
</gene>
<evidence type="ECO:0000313" key="7">
    <source>
        <dbReference type="RefSeq" id="XP_065661187.1"/>
    </source>
</evidence>
<keyword evidence="4" id="KW-0694">RNA-binding</keyword>
<dbReference type="Gene3D" id="3.40.50.150">
    <property type="entry name" value="Vaccinia Virus protein VP39"/>
    <property type="match status" value="1"/>
</dbReference>
<keyword evidence="3" id="KW-0819">tRNA processing</keyword>
<organism evidence="6 7">
    <name type="scientific">Hydra vulgaris</name>
    <name type="common">Hydra</name>
    <name type="synonym">Hydra attenuata</name>
    <dbReference type="NCBI Taxonomy" id="6087"/>
    <lineage>
        <taxon>Eukaryota</taxon>
        <taxon>Metazoa</taxon>
        <taxon>Cnidaria</taxon>
        <taxon>Hydrozoa</taxon>
        <taxon>Hydroidolina</taxon>
        <taxon>Anthoathecata</taxon>
        <taxon>Aplanulata</taxon>
        <taxon>Hydridae</taxon>
        <taxon>Hydra</taxon>
    </lineage>
</organism>
<dbReference type="PANTHER" id="PTHR14911">
    <property type="entry name" value="THUMP DOMAIN-CONTAINING"/>
    <property type="match status" value="1"/>
</dbReference>
<evidence type="ECO:0000313" key="6">
    <source>
        <dbReference type="Proteomes" id="UP001652625"/>
    </source>
</evidence>
<feature type="domain" description="THUMP" evidence="5">
    <location>
        <begin position="104"/>
        <end position="207"/>
    </location>
</feature>
<dbReference type="SUPFAM" id="SSF143437">
    <property type="entry name" value="THUMP domain-like"/>
    <property type="match status" value="1"/>
</dbReference>
<dbReference type="InterPro" id="IPR004114">
    <property type="entry name" value="THUMP_dom"/>
</dbReference>
<dbReference type="Proteomes" id="UP001652625">
    <property type="component" value="Chromosome 09"/>
</dbReference>
<keyword evidence="2" id="KW-0808">Transferase</keyword>
<dbReference type="GeneID" id="100201918"/>